<dbReference type="Gene3D" id="3.50.50.60">
    <property type="entry name" value="FAD/NAD(P)-binding domain"/>
    <property type="match status" value="1"/>
</dbReference>
<protein>
    <submittedName>
        <fullName evidence="2">Amine oxidase</fullName>
    </submittedName>
</protein>
<comment type="caution">
    <text evidence="2">The sequence shown here is derived from an EMBL/GenBank/DDBJ whole genome shotgun (WGS) entry which is preliminary data.</text>
</comment>
<dbReference type="GO" id="GO:0016491">
    <property type="term" value="F:oxidoreductase activity"/>
    <property type="evidence" value="ECO:0007669"/>
    <property type="project" value="InterPro"/>
</dbReference>
<dbReference type="InterPro" id="IPR050464">
    <property type="entry name" value="Zeta_carotene_desat/Oxidored"/>
</dbReference>
<dbReference type="Gene3D" id="1.10.3110.10">
    <property type="entry name" value="protoporphyrinogen ix oxidase, domain 3"/>
    <property type="match status" value="1"/>
</dbReference>
<dbReference type="PANTHER" id="PTHR42923:SF46">
    <property type="entry name" value="AMINE OXIDASE"/>
    <property type="match status" value="1"/>
</dbReference>
<accession>A0AA91IX54</accession>
<name>A0AA91IX54_9MYCO</name>
<organism evidence="2 3">
    <name type="scientific">Mycolicibacter heraklionensis</name>
    <dbReference type="NCBI Taxonomy" id="512402"/>
    <lineage>
        <taxon>Bacteria</taxon>
        <taxon>Bacillati</taxon>
        <taxon>Actinomycetota</taxon>
        <taxon>Actinomycetes</taxon>
        <taxon>Mycobacteriales</taxon>
        <taxon>Mycobacteriaceae</taxon>
        <taxon>Mycolicibacter</taxon>
    </lineage>
</organism>
<dbReference type="Gene3D" id="3.90.660.20">
    <property type="entry name" value="Protoporphyrinogen oxidase, mitochondrial, domain 2"/>
    <property type="match status" value="1"/>
</dbReference>
<dbReference type="Proteomes" id="UP000093712">
    <property type="component" value="Unassembled WGS sequence"/>
</dbReference>
<dbReference type="RefSeq" id="WP_065041179.1">
    <property type="nucleotide sequence ID" value="NZ_LZME01000103.1"/>
</dbReference>
<evidence type="ECO:0000259" key="1">
    <source>
        <dbReference type="Pfam" id="PF01593"/>
    </source>
</evidence>
<gene>
    <name evidence="2" type="ORF">A5649_06155</name>
</gene>
<feature type="domain" description="Amine oxidase" evidence="1">
    <location>
        <begin position="445"/>
        <end position="677"/>
    </location>
</feature>
<reference evidence="2 3" key="1">
    <citation type="submission" date="2016-06" db="EMBL/GenBank/DDBJ databases">
        <authorList>
            <person name="Sutton G."/>
            <person name="Brinkac L."/>
            <person name="Sanka R."/>
            <person name="Adams M."/>
            <person name="Lau E."/>
            <person name="Garcia-Basteiro A."/>
            <person name="Lopez-Varela E."/>
            <person name="Palencia S."/>
        </authorList>
    </citation>
    <scope>NUCLEOTIDE SEQUENCE [LARGE SCALE GENOMIC DNA]</scope>
    <source>
        <strain evidence="2 3">1211594.5</strain>
    </source>
</reference>
<dbReference type="SUPFAM" id="SSF51905">
    <property type="entry name" value="FAD/NAD(P)-binding domain"/>
    <property type="match status" value="1"/>
</dbReference>
<dbReference type="AlphaFoldDB" id="A0AA91IX54"/>
<dbReference type="Pfam" id="PF01593">
    <property type="entry name" value="Amino_oxidase"/>
    <property type="match status" value="1"/>
</dbReference>
<dbReference type="Pfam" id="PF13450">
    <property type="entry name" value="NAD_binding_8"/>
    <property type="match status" value="1"/>
</dbReference>
<dbReference type="EMBL" id="LZME01000103">
    <property type="protein sequence ID" value="OBK83564.1"/>
    <property type="molecule type" value="Genomic_DNA"/>
</dbReference>
<dbReference type="InterPro" id="IPR002937">
    <property type="entry name" value="Amino_oxidase"/>
</dbReference>
<sequence>MSRTGGGVAILGGGMAGLSAAWRLSEPGWRDRFDSITVYQRGWRLGGKAASSRGPHGRVEEHGLHVWLGCYHNAFRLLRECYTELDRATTDPMAPLATWDQALIPADNVGVADRFGDDWLTWLATFTADVGLPGEPGRTGREMTVIEFTRRAVQLVCDFAQSQRGTASVGLTLSTSPDPPRNAGLSETIVDAALAVVAVLAEPRAAHLTVPQLIDDALLAVRAALDYDHRPDHRRYWLLLSMMTAVIRGVLADNLVTDPRGFRSINDEDFIAWLVRHGAHPDVGDFALVRGLYDLVFGYADADPQRPAFGAGLAVLMTGSALFSHQGAIFWKMTAGMGDVVIAPLYQALRQRGVEFEFFHRLDALHLDDRRHAVDAITLARQVRLADDRTHYEPLTTVRGLPVFPSCPLTAQMSAPDQIPSGGWHALETHWSDHTDVETRVLRRGVDFEHVVLAVSLGMLPEVAAELIQDRPEWRRMTTQVRTVATQAFQIWLRPDEPALGWNDPGVTVSAYVPPFETWASMPQTLWAEDWPEHDRPGAVAYFCGTLDAAWPTDESGPGYLHRHQQRVRRQAVDHLDHHLYRFFPNAVSEAGFDWHLLSGVNGERGGAALNTQHVSVNVDPSDRYVQSIPGTDRYRLRADESGYDNLVLAGDWTDSGINAGCIEAAVMSGLQAANAVVGRHRFHRIGGWYLP</sequence>
<evidence type="ECO:0000313" key="3">
    <source>
        <dbReference type="Proteomes" id="UP000093712"/>
    </source>
</evidence>
<proteinExistence type="predicted"/>
<dbReference type="PANTHER" id="PTHR42923">
    <property type="entry name" value="PROTOPORPHYRINOGEN OXIDASE"/>
    <property type="match status" value="1"/>
</dbReference>
<evidence type="ECO:0000313" key="2">
    <source>
        <dbReference type="EMBL" id="OBK83564.1"/>
    </source>
</evidence>
<dbReference type="InterPro" id="IPR036188">
    <property type="entry name" value="FAD/NAD-bd_sf"/>
</dbReference>